<name>A0ABN8YPN8_RANTA</name>
<proteinExistence type="predicted"/>
<sequence>MGKAVKLGWWVLSETLLEVREGVCPSRSSLGGGVMALAGAILALSVPSLTGMPPWCPPGEELGRETCGVGGRQARPQERKCEPDPGVIGPLPFLDTNHLRLWVSASFPRSPVDVFKQQKLIFIDICTKPSILLGLPPSFLTANIYYLLFCARHCALGQGYRTLPPWWSFWPGGWD</sequence>
<protein>
    <submittedName>
        <fullName evidence="1">Uncharacterized protein</fullName>
    </submittedName>
</protein>
<evidence type="ECO:0000313" key="1">
    <source>
        <dbReference type="EMBL" id="CAI9163532.1"/>
    </source>
</evidence>
<gene>
    <name evidence="1" type="ORF">MRATA1EN1_LOCUS12494</name>
</gene>
<dbReference type="EMBL" id="OX459957">
    <property type="protein sequence ID" value="CAI9163532.1"/>
    <property type="molecule type" value="Genomic_DNA"/>
</dbReference>
<evidence type="ECO:0000313" key="2">
    <source>
        <dbReference type="Proteomes" id="UP001176941"/>
    </source>
</evidence>
<organism evidence="1 2">
    <name type="scientific">Rangifer tarandus platyrhynchus</name>
    <name type="common">Svalbard reindeer</name>
    <dbReference type="NCBI Taxonomy" id="3082113"/>
    <lineage>
        <taxon>Eukaryota</taxon>
        <taxon>Metazoa</taxon>
        <taxon>Chordata</taxon>
        <taxon>Craniata</taxon>
        <taxon>Vertebrata</taxon>
        <taxon>Euteleostomi</taxon>
        <taxon>Mammalia</taxon>
        <taxon>Eutheria</taxon>
        <taxon>Laurasiatheria</taxon>
        <taxon>Artiodactyla</taxon>
        <taxon>Ruminantia</taxon>
        <taxon>Pecora</taxon>
        <taxon>Cervidae</taxon>
        <taxon>Odocoileinae</taxon>
        <taxon>Rangifer</taxon>
    </lineage>
</organism>
<dbReference type="Proteomes" id="UP001176941">
    <property type="component" value="Chromosome 21"/>
</dbReference>
<accession>A0ABN8YPN8</accession>
<keyword evidence="2" id="KW-1185">Reference proteome</keyword>
<reference evidence="1" key="1">
    <citation type="submission" date="2023-04" db="EMBL/GenBank/DDBJ databases">
        <authorList>
            <consortium name="ELIXIR-Norway"/>
        </authorList>
    </citation>
    <scope>NUCLEOTIDE SEQUENCE [LARGE SCALE GENOMIC DNA]</scope>
</reference>